<feature type="region of interest" description="Disordered" evidence="1">
    <location>
        <begin position="119"/>
        <end position="189"/>
    </location>
</feature>
<evidence type="ECO:0000313" key="4">
    <source>
        <dbReference type="Proteomes" id="UP000000763"/>
    </source>
</evidence>
<reference evidence="2" key="1">
    <citation type="submission" date="2001-07" db="EMBL/GenBank/DDBJ databases">
        <title>Oryza sativa nipponbare(GA3) genomic DNA, chromosome 8, BAC clone:OJ1051_A08.</title>
        <authorList>
            <person name="Sasaki T."/>
            <person name="Matsumoto T."/>
            <person name="Yamamoto K."/>
        </authorList>
    </citation>
    <scope>NUCLEOTIDE SEQUENCE</scope>
</reference>
<accession>Q0J5V0</accession>
<dbReference type="KEGG" id="dosa:Os08g0399900"/>
<reference evidence="3" key="8">
    <citation type="submission" date="2012-08" db="EMBL/GenBank/DDBJ databases">
        <title>The Second Rice Annotation Project Meeting (RAP2).</title>
        <authorList>
            <consortium name="The Rice Annotation Project (RAP)"/>
        </authorList>
    </citation>
    <scope>NUCLEOTIDE SEQUENCE</scope>
</reference>
<proteinExistence type="predicted"/>
<organism evidence="3 4">
    <name type="scientific">Oryza sativa subsp. japonica</name>
    <name type="common">Rice</name>
    <dbReference type="NCBI Taxonomy" id="39947"/>
    <lineage>
        <taxon>Eukaryota</taxon>
        <taxon>Viridiplantae</taxon>
        <taxon>Streptophyta</taxon>
        <taxon>Embryophyta</taxon>
        <taxon>Tracheophyta</taxon>
        <taxon>Spermatophyta</taxon>
        <taxon>Magnoliopsida</taxon>
        <taxon>Liliopsida</taxon>
        <taxon>Poales</taxon>
        <taxon>Poaceae</taxon>
        <taxon>BOP clade</taxon>
        <taxon>Oryzoideae</taxon>
        <taxon>Oryzeae</taxon>
        <taxon>Oryzinae</taxon>
        <taxon>Oryza</taxon>
        <taxon>Oryza sativa</taxon>
    </lineage>
</organism>
<reference evidence="3" key="7">
    <citation type="submission" date="2012-08" db="EMBL/GenBank/DDBJ databases">
        <title>Oryza sativa nipponbare(GA3) genomic DNA, chromosome 8.</title>
        <authorList>
            <consortium name="IRGSP(International Rice Genome Sequencing Project)"/>
        </authorList>
    </citation>
    <scope>NUCLEOTIDE SEQUENCE</scope>
</reference>
<dbReference type="EMBL" id="AP008214">
    <property type="protein sequence ID" value="BAF23665.1"/>
    <property type="molecule type" value="Genomic_DNA"/>
</dbReference>
<reference evidence="3" key="4">
    <citation type="journal article" date="2007" name="Genome Res.">
        <title>Curated Genome Annotation of Oryza sativa ssp. japonica and Comparative Genome Analysis with Arabidopsis thaliana.</title>
        <authorList>
            <consortium name="The Rice Annotation Project (RAP)"/>
            <person name="Itoh T."/>
            <person name="Tanaka T."/>
            <person name="Barrero R.A."/>
            <person name="Yamasaki C."/>
            <person name="Fujii Y."/>
            <person name="Hilton P.B."/>
            <person name="Antonio B.A."/>
            <person name="Aono H."/>
            <person name="Apweiler R."/>
            <person name="Bruskiewich R."/>
            <person name="Bureau T."/>
            <person name="Burr F."/>
            <person name="Costa de Oliveira A."/>
            <person name="Fuks G."/>
            <person name="Habara T."/>
            <person name="Haberer G."/>
            <person name="Han B."/>
            <person name="Harada E."/>
            <person name="Hiraki A.T."/>
            <person name="Hirochika H."/>
            <person name="Hoen D."/>
            <person name="Hokari H."/>
            <person name="Hosokawa S."/>
            <person name="Hsing Y."/>
            <person name="Ikawa H."/>
            <person name="Ikeo K."/>
            <person name="Imanishi T."/>
            <person name="Ito Y."/>
            <person name="Jaiswal P."/>
            <person name="Kanno M."/>
            <person name="Kawahara Y."/>
            <person name="Kawamura T."/>
            <person name="Kawashima H."/>
            <person name="Khurana J.P."/>
            <person name="Kikuchi S."/>
            <person name="Komatsu S."/>
            <person name="Koyanagi K.O."/>
            <person name="Kubooka H."/>
            <person name="Lieberherr D."/>
            <person name="Lin Y.C."/>
            <person name="Lonsdale D."/>
            <person name="Matsumoto T."/>
            <person name="Matsuya A."/>
            <person name="McCombie W.R."/>
            <person name="Messing J."/>
            <person name="Miyao A."/>
            <person name="Mulder N."/>
            <person name="Nagamura Y."/>
            <person name="Nam J."/>
            <person name="Namiki N."/>
            <person name="Numa H."/>
            <person name="Nurimoto S."/>
            <person name="O'donovan C."/>
            <person name="Ohyanagi H."/>
            <person name="Okido T."/>
            <person name="Oota S."/>
            <person name="Osato N."/>
            <person name="Palmer L.E."/>
            <person name="Quetier F."/>
            <person name="Raghuvanshi S."/>
            <person name="Saichi N."/>
            <person name="Sakai H."/>
            <person name="Sakai Y."/>
            <person name="Sakata K."/>
            <person name="Sakurai T."/>
            <person name="Sato F."/>
            <person name="Sato Y."/>
            <person name="Schoof H."/>
            <person name="Seki M."/>
            <person name="Shibata M."/>
            <person name="Shimizu Y."/>
            <person name="Shinozaki K."/>
            <person name="Shinso Y."/>
            <person name="Singh N.K."/>
            <person name="Smith-White B."/>
            <person name="Takeda J."/>
            <person name="Tanino M."/>
            <person name="Tatusova T."/>
            <person name="Thongjuea S."/>
            <person name="Todokoro F."/>
            <person name="Tsugane M."/>
            <person name="Tyagi A.K."/>
            <person name="Vanavichit A."/>
            <person name="Wang A."/>
            <person name="Wing R.A."/>
            <person name="Yamaguchi K."/>
            <person name="Yamamoto M."/>
            <person name="Yamamoto N."/>
            <person name="Yu Y."/>
            <person name="Zhang H."/>
            <person name="Zhao Q."/>
            <person name="Higo K."/>
            <person name="Burr B."/>
            <person name="Gojobori T."/>
            <person name="Sasaki T."/>
        </authorList>
    </citation>
    <scope>NUCLEOTIDE SEQUENCE</scope>
</reference>
<sequence>MSLLLSRHHLASIPLDAARGQTTGDGHRISRRHRVRCSHRRHHRALAFRSTMSRSLLPAPPHSTGPLASPTRSDVGTTTTRRRRASRASVAAPLRPSASPRLPPRAAAQHLPAIQPCNHHHHQAQKPNQISRYTSTRQHGEPKQRTNRGAARRGRRTGRSVRPHLLLVQAPAATAARPRRREESARRASSWGFWATPHFSPLLVIDTARPRGGRTRGQPQPHRKA</sequence>
<dbReference type="AlphaFoldDB" id="Q0J5V0"/>
<feature type="compositionally biased region" description="Basic residues" evidence="1">
    <location>
        <begin position="150"/>
        <end position="162"/>
    </location>
</feature>
<feature type="compositionally biased region" description="Polar residues" evidence="1">
    <location>
        <begin position="125"/>
        <end position="137"/>
    </location>
</feature>
<feature type="region of interest" description="Disordered" evidence="1">
    <location>
        <begin position="49"/>
        <end position="104"/>
    </location>
</feature>
<name>Q0J5V0_ORYSJ</name>
<reference evidence="3" key="5">
    <citation type="journal article" date="2008" name="Nucleic Acids Res.">
        <title>The Rice Annotation Project Database (RAP-DB): 2008 update.</title>
        <authorList>
            <consortium name="The Rice Annotation Project (RAP)"/>
            <person name="Tanaka T."/>
            <person name="Antonio B.A."/>
            <person name="Kikuchi S."/>
            <person name="Matsumoto T."/>
            <person name="Nagamura Y."/>
            <person name="Numa H."/>
            <person name="Sakai H."/>
            <person name="Wu J."/>
            <person name="Itoh T."/>
            <person name="Sasaki T."/>
            <person name="Aono R."/>
            <person name="Fujii Y."/>
            <person name="Habara T."/>
            <person name="Harada E."/>
            <person name="Kanno M."/>
            <person name="Kawahara Y."/>
            <person name="Kawashima H."/>
            <person name="Kubooka H."/>
            <person name="Matsuya A."/>
            <person name="Nakaoka H."/>
            <person name="Saichi N."/>
            <person name="Sanbonmatsu R."/>
            <person name="Sato Y."/>
            <person name="Shinso Y."/>
            <person name="Suzuki M."/>
            <person name="Takeda J."/>
            <person name="Tanino M."/>
            <person name="Todokoro F."/>
            <person name="Yamaguchi K."/>
            <person name="Yamamoto N."/>
            <person name="Yamasaki C."/>
            <person name="Imanishi T."/>
            <person name="Okido T."/>
            <person name="Tada M."/>
            <person name="Ikeo K."/>
            <person name="Tateno Y."/>
            <person name="Gojobori T."/>
            <person name="Lin Y.C."/>
            <person name="Wei F.J."/>
            <person name="Hsing Y.I."/>
            <person name="Zhao Q."/>
            <person name="Han B."/>
            <person name="Kramer M.R."/>
            <person name="McCombie R.W."/>
            <person name="Lonsdale D."/>
            <person name="O'Donovan C.C."/>
            <person name="Whitfield E.J."/>
            <person name="Apweiler R."/>
            <person name="Koyanagi K.O."/>
            <person name="Khurana J.P."/>
            <person name="Raghuvanshi S."/>
            <person name="Singh N.K."/>
            <person name="Tyagi A.K."/>
            <person name="Haberer G."/>
            <person name="Fujisawa M."/>
            <person name="Hosokawa S."/>
            <person name="Ito Y."/>
            <person name="Ikawa H."/>
            <person name="Shibata M."/>
            <person name="Yamamoto M."/>
            <person name="Bruskiewich R.M."/>
            <person name="Hoen D.R."/>
            <person name="Bureau TE."/>
            <person name="Namiki N."/>
            <person name="Ohyanagi H."/>
            <person name="Sakai Y."/>
            <person name="Nobushima S."/>
            <person name="Sakata K."/>
            <person name="Barrero R.A."/>
            <person name="Sato Y."/>
            <person name="Souvorov A."/>
            <person name="Smith-White B."/>
            <person name="Tatusova T."/>
            <person name="An S."/>
            <person name="An G."/>
            <person name="OOta S."/>
            <person name="Fuks G."/>
            <person name="Messing J."/>
            <person name="Christie K.R."/>
            <person name="Lieberherr D."/>
            <person name="Kim H."/>
            <person name="Zuccolo A."/>
            <person name="Wing R.A."/>
            <person name="Nobuta K."/>
            <person name="Green P.J."/>
            <person name="Lu C."/>
            <person name="Meyers BC."/>
            <person name="Chaparro C."/>
            <person name="Piegu B."/>
            <person name="Panaud O."/>
            <person name="Echeverria M."/>
        </authorList>
    </citation>
    <scope>NUCLEOTIDE SEQUENCE</scope>
</reference>
<evidence type="ECO:0000313" key="3">
    <source>
        <dbReference type="EMBL" id="BAF23665.1"/>
    </source>
</evidence>
<dbReference type="Gramene" id="Os08t0399900-01">
    <property type="protein sequence ID" value="Os08t0399900-01"/>
    <property type="gene ID" value="Os08g0399900"/>
</dbReference>
<gene>
    <name evidence="3" type="ordered locus">Os08g0399900</name>
    <name evidence="2" type="ORF">OJ1051_A08.20</name>
</gene>
<reference evidence="3 4" key="2">
    <citation type="journal article" date="2005" name="Nature">
        <title>The map-based sequence of the rice genome.</title>
        <authorList>
            <consortium name="International rice genome sequencing project (IRGSP)"/>
            <person name="Matsumoto T."/>
            <person name="Wu J."/>
            <person name="Kanamori H."/>
            <person name="Katayose Y."/>
            <person name="Fujisawa M."/>
            <person name="Namiki N."/>
            <person name="Mizuno H."/>
            <person name="Yamamoto K."/>
            <person name="Antonio B.A."/>
            <person name="Baba T."/>
            <person name="Sakata K."/>
            <person name="Nagamura Y."/>
            <person name="Aoki H."/>
            <person name="Arikawa K."/>
            <person name="Arita K."/>
            <person name="Bito T."/>
            <person name="Chiden Y."/>
            <person name="Fujitsuka N."/>
            <person name="Fukunaka R."/>
            <person name="Hamada M."/>
            <person name="Harada C."/>
            <person name="Hayashi A."/>
            <person name="Hijishita S."/>
            <person name="Honda M."/>
            <person name="Hosokawa S."/>
            <person name="Ichikawa Y."/>
            <person name="Idonuma A."/>
            <person name="Iijima M."/>
            <person name="Ikeda M."/>
            <person name="Ikeno M."/>
            <person name="Ito K."/>
            <person name="Ito S."/>
            <person name="Ito T."/>
            <person name="Ito Y."/>
            <person name="Ito Y."/>
            <person name="Iwabuchi A."/>
            <person name="Kamiya K."/>
            <person name="Karasawa W."/>
            <person name="Kurita K."/>
            <person name="Katagiri S."/>
            <person name="Kikuta A."/>
            <person name="Kobayashi H."/>
            <person name="Kobayashi N."/>
            <person name="Machita K."/>
            <person name="Maehara T."/>
            <person name="Masukawa M."/>
            <person name="Mizubayashi T."/>
            <person name="Mukai Y."/>
            <person name="Nagasaki H."/>
            <person name="Nagata Y."/>
            <person name="Naito S."/>
            <person name="Nakashima M."/>
            <person name="Nakama Y."/>
            <person name="Nakamichi Y."/>
            <person name="Nakamura M."/>
            <person name="Meguro A."/>
            <person name="Negishi M."/>
            <person name="Ohta I."/>
            <person name="Ohta T."/>
            <person name="Okamoto M."/>
            <person name="Ono N."/>
            <person name="Saji S."/>
            <person name="Sakaguchi M."/>
            <person name="Sakai K."/>
            <person name="Shibata M."/>
            <person name="Shimokawa T."/>
            <person name="Song J."/>
            <person name="Takazaki Y."/>
            <person name="Terasawa K."/>
            <person name="Tsugane M."/>
            <person name="Tsuji K."/>
            <person name="Ueda S."/>
            <person name="Waki K."/>
            <person name="Yamagata H."/>
            <person name="Yamamoto M."/>
            <person name="Yamamoto S."/>
            <person name="Yamane H."/>
            <person name="Yoshiki S."/>
            <person name="Yoshihara R."/>
            <person name="Yukawa K."/>
            <person name="Zhong H."/>
            <person name="Yano M."/>
            <person name="Yuan Q."/>
            <person name="Ouyang S."/>
            <person name="Liu J."/>
            <person name="Jones K.M."/>
            <person name="Gansberger K."/>
            <person name="Moffat K."/>
            <person name="Hill J."/>
            <person name="Bera J."/>
            <person name="Fadrosh D."/>
            <person name="Jin S."/>
            <person name="Johri S."/>
            <person name="Kim M."/>
            <person name="Overton L."/>
            <person name="Reardon M."/>
            <person name="Tsitrin T."/>
            <person name="Vuong H."/>
            <person name="Weaver B."/>
            <person name="Ciecko A."/>
            <person name="Tallon L."/>
            <person name="Jackson J."/>
            <person name="Pai G."/>
            <person name="Aken S.V."/>
            <person name="Utterback T."/>
            <person name="Reidmuller S."/>
            <person name="Feldblyum T."/>
            <person name="Hsiao J."/>
            <person name="Zismann V."/>
            <person name="Iobst S."/>
            <person name="de Vazeille A.R."/>
            <person name="Buell C.R."/>
            <person name="Ying K."/>
            <person name="Li Y."/>
            <person name="Lu T."/>
            <person name="Huang Y."/>
            <person name="Zhao Q."/>
            <person name="Feng Q."/>
            <person name="Zhang L."/>
            <person name="Zhu J."/>
            <person name="Weng Q."/>
            <person name="Mu J."/>
            <person name="Lu Y."/>
            <person name="Fan D."/>
            <person name="Liu Y."/>
            <person name="Guan J."/>
            <person name="Zhang Y."/>
            <person name="Yu S."/>
            <person name="Liu X."/>
            <person name="Zhang Y."/>
            <person name="Hong G."/>
            <person name="Han B."/>
            <person name="Choisne N."/>
            <person name="Demange N."/>
            <person name="Orjeda G."/>
            <person name="Samain S."/>
            <person name="Cattolico L."/>
            <person name="Pelletier E."/>
            <person name="Couloux A."/>
            <person name="Segurens B."/>
            <person name="Wincker P."/>
            <person name="D'Hont A."/>
            <person name="Scarpelli C."/>
            <person name="Weissenbach J."/>
            <person name="Salanoubat M."/>
            <person name="Quetier F."/>
            <person name="Yu Y."/>
            <person name="Kim H.R."/>
            <person name="Rambo T."/>
            <person name="Currie J."/>
            <person name="Collura K."/>
            <person name="Luo M."/>
            <person name="Yang T."/>
            <person name="Ammiraju J.S.S."/>
            <person name="Engler F."/>
            <person name="Soderlund C."/>
            <person name="Wing R.A."/>
            <person name="Palmer L.E."/>
            <person name="de la Bastide M."/>
            <person name="Spiegel L."/>
            <person name="Nascimento L."/>
            <person name="Zutavern T."/>
            <person name="O'Shaughnessy A."/>
            <person name="Dike S."/>
            <person name="Dedhia N."/>
            <person name="Preston R."/>
            <person name="Balija V."/>
            <person name="McCombie W.R."/>
            <person name="Chow T."/>
            <person name="Chen H."/>
            <person name="Chung M."/>
            <person name="Chen C."/>
            <person name="Shaw J."/>
            <person name="Wu H."/>
            <person name="Hsiao K."/>
            <person name="Chao Y."/>
            <person name="Chu M."/>
            <person name="Cheng C."/>
            <person name="Hour A."/>
            <person name="Lee P."/>
            <person name="Lin S."/>
            <person name="Lin Y."/>
            <person name="Liou J."/>
            <person name="Liu S."/>
            <person name="Hsing Y."/>
            <person name="Raghuvanshi S."/>
            <person name="Mohanty A."/>
            <person name="Bharti A.K."/>
            <person name="Gaur A."/>
            <person name="Gupta V."/>
            <person name="Kumar D."/>
            <person name="Ravi V."/>
            <person name="Vij S."/>
            <person name="Kapur A."/>
            <person name="Khurana P."/>
            <person name="Khurana P."/>
            <person name="Khurana J.P."/>
            <person name="Tyagi A.K."/>
            <person name="Gaikwad K."/>
            <person name="Singh A."/>
            <person name="Dalal V."/>
            <person name="Srivastava S."/>
            <person name="Dixit A."/>
            <person name="Pal A.K."/>
            <person name="Ghazi I.A."/>
            <person name="Yadav M."/>
            <person name="Pandit A."/>
            <person name="Bhargava A."/>
            <person name="Sureshbabu K."/>
            <person name="Batra K."/>
            <person name="Sharma T.R."/>
            <person name="Mohapatra T."/>
            <person name="Singh N.K."/>
            <person name="Messing J."/>
            <person name="Nelson A.B."/>
            <person name="Fuks G."/>
            <person name="Kavchok S."/>
            <person name="Keizer G."/>
            <person name="Linton E."/>
            <person name="Llaca V."/>
            <person name="Song R."/>
            <person name="Tanyolac B."/>
            <person name="Young S."/>
            <person name="Ho-Il K."/>
            <person name="Hahn J.H."/>
            <person name="Sangsakoo G."/>
            <person name="Vanavichit A."/>
            <person name="de Mattos Luiz.A.T."/>
            <person name="Zimmer P.D."/>
            <person name="Malone G."/>
            <person name="Dellagostin O."/>
            <person name="de Oliveira A.C."/>
            <person name="Bevan M."/>
            <person name="Bancroft I."/>
            <person name="Minx P."/>
            <person name="Cordum H."/>
            <person name="Wilson R."/>
            <person name="Cheng Z."/>
            <person name="Jin W."/>
            <person name="Jiang J."/>
            <person name="Leong S.A."/>
            <person name="Iwama H."/>
            <person name="Gojobori T."/>
            <person name="Itoh T."/>
            <person name="Niimura Y."/>
            <person name="Fujii Y."/>
            <person name="Habara T."/>
            <person name="Sakai H."/>
            <person name="Sato Y."/>
            <person name="Wilson G."/>
            <person name="Kumar K."/>
            <person name="McCouch S."/>
            <person name="Juretic N."/>
            <person name="Hoen D."/>
            <person name="Wright S."/>
            <person name="Bruskiewich R."/>
            <person name="Bureau T."/>
            <person name="Miyao A."/>
            <person name="Hirochika H."/>
            <person name="Nishikawa T."/>
            <person name="Kadowaki K."/>
            <person name="Sugiura M."/>
            <person name="Burr B."/>
            <person name="Sasaki T."/>
        </authorList>
    </citation>
    <scope>NUCLEOTIDE SEQUENCE [LARGE SCALE GENOMIC DNA]</scope>
    <source>
        <strain evidence="4">cv. Nipponbare</strain>
    </source>
</reference>
<feature type="compositionally biased region" description="Low complexity" evidence="1">
    <location>
        <begin position="87"/>
        <end position="104"/>
    </location>
</feature>
<reference evidence="4" key="6">
    <citation type="journal article" date="2008" name="Nucleic Acids Res.">
        <title>The rice annotation project database (RAP-DB): 2008 update.</title>
        <authorList>
            <consortium name="The rice annotation project (RAP)"/>
        </authorList>
    </citation>
    <scope>GENOME REANNOTATION</scope>
    <source>
        <strain evidence="4">cv. Nipponbare</strain>
    </source>
</reference>
<feature type="compositionally biased region" description="Low complexity" evidence="1">
    <location>
        <begin position="69"/>
        <end position="79"/>
    </location>
</feature>
<dbReference type="Proteomes" id="UP000000763">
    <property type="component" value="Chromosome 8"/>
</dbReference>
<protein>
    <submittedName>
        <fullName evidence="3">Os08g0399900 protein</fullName>
    </submittedName>
</protein>
<reference evidence="3" key="3">
    <citation type="journal article" date="2006" name="Nucleic Acids Res.">
        <title>The Rice Annotation Project Database (RAP-DB): hub for Oryza sativa ssp. japonica genome information.</title>
        <authorList>
            <person name="Ohyanagi H."/>
            <person name="Tanaka T."/>
            <person name="Sakai H."/>
            <person name="Shigemoto Y."/>
            <person name="Yamaguchi K."/>
            <person name="Habara T."/>
            <person name="Fujii Y."/>
            <person name="Antonio B.A."/>
            <person name="Nagamura Y."/>
            <person name="Imanishi T."/>
            <person name="Ikeo K."/>
            <person name="Itoh T."/>
            <person name="Gojobori T."/>
            <person name="Sasaki T."/>
        </authorList>
    </citation>
    <scope>NUCLEOTIDE SEQUENCE</scope>
</reference>
<dbReference type="EMBL" id="AP003904">
    <property type="protein sequence ID" value="BAC99380.1"/>
    <property type="molecule type" value="Genomic_DNA"/>
</dbReference>
<evidence type="ECO:0000313" key="2">
    <source>
        <dbReference type="EMBL" id="BAC99380.1"/>
    </source>
</evidence>
<evidence type="ECO:0000256" key="1">
    <source>
        <dbReference type="SAM" id="MobiDB-lite"/>
    </source>
</evidence>